<gene>
    <name evidence="1" type="ORF">T01_2055</name>
</gene>
<sequence length="87" mass="10011">MDKPKIWSVKKLPSRKQSKVRAFPLLFGKMECVLLESERDQCTHFLALVYGIWRYCISARLHSLHLPTAVGRDSPSLFQPSLHFGVL</sequence>
<reference evidence="1 2" key="1">
    <citation type="submission" date="2015-01" db="EMBL/GenBank/DDBJ databases">
        <title>Evolution of Trichinella species and genotypes.</title>
        <authorList>
            <person name="Korhonen P.K."/>
            <person name="Edoardo P."/>
            <person name="Giuseppe L.R."/>
            <person name="Gasser R.B."/>
        </authorList>
    </citation>
    <scope>NUCLEOTIDE SEQUENCE [LARGE SCALE GENOMIC DNA]</scope>
    <source>
        <strain evidence="1">ISS3</strain>
    </source>
</reference>
<dbReference type="AlphaFoldDB" id="A0A0V1AVS1"/>
<keyword evidence="2" id="KW-1185">Reference proteome</keyword>
<dbReference type="InParanoid" id="A0A0V1AVS1"/>
<proteinExistence type="predicted"/>
<protein>
    <submittedName>
        <fullName evidence="1">Uncharacterized protein</fullName>
    </submittedName>
</protein>
<dbReference type="Proteomes" id="UP000054776">
    <property type="component" value="Unassembled WGS sequence"/>
</dbReference>
<accession>A0A0V1AVS1</accession>
<name>A0A0V1AVS1_TRISP</name>
<organism evidence="1 2">
    <name type="scientific">Trichinella spiralis</name>
    <name type="common">Trichina worm</name>
    <dbReference type="NCBI Taxonomy" id="6334"/>
    <lineage>
        <taxon>Eukaryota</taxon>
        <taxon>Metazoa</taxon>
        <taxon>Ecdysozoa</taxon>
        <taxon>Nematoda</taxon>
        <taxon>Enoplea</taxon>
        <taxon>Dorylaimia</taxon>
        <taxon>Trichinellida</taxon>
        <taxon>Trichinellidae</taxon>
        <taxon>Trichinella</taxon>
    </lineage>
</organism>
<dbReference type="EMBL" id="JYDH01000206">
    <property type="protein sequence ID" value="KRY28396.1"/>
    <property type="molecule type" value="Genomic_DNA"/>
</dbReference>
<comment type="caution">
    <text evidence="1">The sequence shown here is derived from an EMBL/GenBank/DDBJ whole genome shotgun (WGS) entry which is preliminary data.</text>
</comment>
<evidence type="ECO:0000313" key="1">
    <source>
        <dbReference type="EMBL" id="KRY28396.1"/>
    </source>
</evidence>
<dbReference type="OrthoDB" id="10319039at2759"/>
<evidence type="ECO:0000313" key="2">
    <source>
        <dbReference type="Proteomes" id="UP000054776"/>
    </source>
</evidence>